<reference evidence="2" key="1">
    <citation type="submission" date="2021-02" db="EMBL/GenBank/DDBJ databases">
        <authorList>
            <person name="Dougan E. K."/>
            <person name="Rhodes N."/>
            <person name="Thang M."/>
            <person name="Chan C."/>
        </authorList>
    </citation>
    <scope>NUCLEOTIDE SEQUENCE</scope>
</reference>
<proteinExistence type="predicted"/>
<keyword evidence="1" id="KW-0812">Transmembrane</keyword>
<evidence type="ECO:0000256" key="1">
    <source>
        <dbReference type="SAM" id="Phobius"/>
    </source>
</evidence>
<evidence type="ECO:0000313" key="3">
    <source>
        <dbReference type="Proteomes" id="UP000601435"/>
    </source>
</evidence>
<dbReference type="Proteomes" id="UP000601435">
    <property type="component" value="Unassembled WGS sequence"/>
</dbReference>
<evidence type="ECO:0000313" key="2">
    <source>
        <dbReference type="EMBL" id="CAE7789309.1"/>
    </source>
</evidence>
<dbReference type="AlphaFoldDB" id="A0A812YQB4"/>
<keyword evidence="3" id="KW-1185">Reference proteome</keyword>
<gene>
    <name evidence="2" type="ORF">SNEC2469_LOCUS23180</name>
</gene>
<sequence>MISSPAVVLCSSQASHPLFFYWEVEPSKKVQQWLIDGHADLAAWILSYLVFQIFIVAIVAVVFSKIGHQ</sequence>
<name>A0A812YQB4_9DINO</name>
<dbReference type="EMBL" id="CAJNJA010042987">
    <property type="protein sequence ID" value="CAE7789309.1"/>
    <property type="molecule type" value="Genomic_DNA"/>
</dbReference>
<comment type="caution">
    <text evidence="2">The sequence shown here is derived from an EMBL/GenBank/DDBJ whole genome shotgun (WGS) entry which is preliminary data.</text>
</comment>
<organism evidence="2 3">
    <name type="scientific">Symbiodinium necroappetens</name>
    <dbReference type="NCBI Taxonomy" id="1628268"/>
    <lineage>
        <taxon>Eukaryota</taxon>
        <taxon>Sar</taxon>
        <taxon>Alveolata</taxon>
        <taxon>Dinophyceae</taxon>
        <taxon>Suessiales</taxon>
        <taxon>Symbiodiniaceae</taxon>
        <taxon>Symbiodinium</taxon>
    </lineage>
</organism>
<feature type="transmembrane region" description="Helical" evidence="1">
    <location>
        <begin position="41"/>
        <end position="63"/>
    </location>
</feature>
<accession>A0A812YQB4</accession>
<keyword evidence="1" id="KW-0472">Membrane</keyword>
<protein>
    <submittedName>
        <fullName evidence="2">Uncharacterized protein</fullName>
    </submittedName>
</protein>
<keyword evidence="1" id="KW-1133">Transmembrane helix</keyword>